<keyword evidence="3" id="KW-1185">Reference proteome</keyword>
<evidence type="ECO:0000256" key="1">
    <source>
        <dbReference type="SAM" id="MobiDB-lite"/>
    </source>
</evidence>
<accession>A0AA38MJ42</accession>
<gene>
    <name evidence="2" type="ORF">Zmor_009947</name>
</gene>
<sequence length="171" mass="19125">MKNGMLRVVRASKFGLALTTRLPLISPEAQTKILAQSEIIHVGAPPKYDSPPPLPAPGPRPLPAAREIRIRLRATLSFRWSKFPTHRPIKKQVLKPEPPVRAVKQHCVKFQLSSCIIIIKMVYEWRFFPKLLTAPQWSPTGQWGPPAARPETPPRPAQPPGGDIPDHRGPN</sequence>
<protein>
    <submittedName>
        <fullName evidence="2">Uncharacterized protein</fullName>
    </submittedName>
</protein>
<name>A0AA38MJ42_9CUCU</name>
<dbReference type="Proteomes" id="UP001168821">
    <property type="component" value="Unassembled WGS sequence"/>
</dbReference>
<dbReference type="AlphaFoldDB" id="A0AA38MJ42"/>
<feature type="compositionally biased region" description="Pro residues" evidence="1">
    <location>
        <begin position="147"/>
        <end position="159"/>
    </location>
</feature>
<evidence type="ECO:0000313" key="2">
    <source>
        <dbReference type="EMBL" id="KAJ3658192.1"/>
    </source>
</evidence>
<proteinExistence type="predicted"/>
<feature type="region of interest" description="Disordered" evidence="1">
    <location>
        <begin position="138"/>
        <end position="171"/>
    </location>
</feature>
<reference evidence="2" key="1">
    <citation type="journal article" date="2023" name="G3 (Bethesda)">
        <title>Whole genome assemblies of Zophobas morio and Tenebrio molitor.</title>
        <authorList>
            <person name="Kaur S."/>
            <person name="Stinson S.A."/>
            <person name="diCenzo G.C."/>
        </authorList>
    </citation>
    <scope>NUCLEOTIDE SEQUENCE</scope>
    <source>
        <strain evidence="2">QUZm001</strain>
    </source>
</reference>
<organism evidence="2 3">
    <name type="scientific">Zophobas morio</name>
    <dbReference type="NCBI Taxonomy" id="2755281"/>
    <lineage>
        <taxon>Eukaryota</taxon>
        <taxon>Metazoa</taxon>
        <taxon>Ecdysozoa</taxon>
        <taxon>Arthropoda</taxon>
        <taxon>Hexapoda</taxon>
        <taxon>Insecta</taxon>
        <taxon>Pterygota</taxon>
        <taxon>Neoptera</taxon>
        <taxon>Endopterygota</taxon>
        <taxon>Coleoptera</taxon>
        <taxon>Polyphaga</taxon>
        <taxon>Cucujiformia</taxon>
        <taxon>Tenebrionidae</taxon>
        <taxon>Zophobas</taxon>
    </lineage>
</organism>
<comment type="caution">
    <text evidence="2">The sequence shown here is derived from an EMBL/GenBank/DDBJ whole genome shotgun (WGS) entry which is preliminary data.</text>
</comment>
<evidence type="ECO:0000313" key="3">
    <source>
        <dbReference type="Proteomes" id="UP001168821"/>
    </source>
</evidence>
<dbReference type="EMBL" id="JALNTZ010000003">
    <property type="protein sequence ID" value="KAJ3658192.1"/>
    <property type="molecule type" value="Genomic_DNA"/>
</dbReference>